<reference evidence="2 3" key="1">
    <citation type="journal article" date="2019" name="Commun. Biol.">
        <title>The bagworm genome reveals a unique fibroin gene that provides high tensile strength.</title>
        <authorList>
            <person name="Kono N."/>
            <person name="Nakamura H."/>
            <person name="Ohtoshi R."/>
            <person name="Tomita M."/>
            <person name="Numata K."/>
            <person name="Arakawa K."/>
        </authorList>
    </citation>
    <scope>NUCLEOTIDE SEQUENCE [LARGE SCALE GENOMIC DNA]</scope>
</reference>
<evidence type="ECO:0000313" key="3">
    <source>
        <dbReference type="Proteomes" id="UP000299102"/>
    </source>
</evidence>
<feature type="compositionally biased region" description="Polar residues" evidence="1">
    <location>
        <begin position="1"/>
        <end position="10"/>
    </location>
</feature>
<gene>
    <name evidence="2" type="ORF">EVAR_52746_1</name>
</gene>
<comment type="caution">
    <text evidence="2">The sequence shown here is derived from an EMBL/GenBank/DDBJ whole genome shotgun (WGS) entry which is preliminary data.</text>
</comment>
<organism evidence="2 3">
    <name type="scientific">Eumeta variegata</name>
    <name type="common">Bagworm moth</name>
    <name type="synonym">Eumeta japonica</name>
    <dbReference type="NCBI Taxonomy" id="151549"/>
    <lineage>
        <taxon>Eukaryota</taxon>
        <taxon>Metazoa</taxon>
        <taxon>Ecdysozoa</taxon>
        <taxon>Arthropoda</taxon>
        <taxon>Hexapoda</taxon>
        <taxon>Insecta</taxon>
        <taxon>Pterygota</taxon>
        <taxon>Neoptera</taxon>
        <taxon>Endopterygota</taxon>
        <taxon>Lepidoptera</taxon>
        <taxon>Glossata</taxon>
        <taxon>Ditrysia</taxon>
        <taxon>Tineoidea</taxon>
        <taxon>Psychidae</taxon>
        <taxon>Oiketicinae</taxon>
        <taxon>Eumeta</taxon>
    </lineage>
</organism>
<accession>A0A4C1XCU4</accession>
<evidence type="ECO:0000256" key="1">
    <source>
        <dbReference type="SAM" id="MobiDB-lite"/>
    </source>
</evidence>
<dbReference type="Proteomes" id="UP000299102">
    <property type="component" value="Unassembled WGS sequence"/>
</dbReference>
<dbReference type="AlphaFoldDB" id="A0A4C1XCU4"/>
<keyword evidence="3" id="KW-1185">Reference proteome</keyword>
<protein>
    <submittedName>
        <fullName evidence="2">Uncharacterized protein</fullName>
    </submittedName>
</protein>
<proteinExistence type="predicted"/>
<evidence type="ECO:0000313" key="2">
    <source>
        <dbReference type="EMBL" id="GBP61258.1"/>
    </source>
</evidence>
<dbReference type="EMBL" id="BGZK01000809">
    <property type="protein sequence ID" value="GBP61258.1"/>
    <property type="molecule type" value="Genomic_DNA"/>
</dbReference>
<feature type="region of interest" description="Disordered" evidence="1">
    <location>
        <begin position="1"/>
        <end position="35"/>
    </location>
</feature>
<name>A0A4C1XCU4_EUMVA</name>
<sequence>MSQPHSPSHTSHVKAADAVPNTRRPIQKIAHKTSGSRTPAIKMALMIFPANETKTEISALPIAYVLEHVLGCRVSSQRQLVELALPDAMGSSTMLRDARRGMTEGNC</sequence>